<dbReference type="PROSITE" id="PS00447">
    <property type="entry name" value="DNA_POLYMERASE_A"/>
    <property type="match status" value="1"/>
</dbReference>
<evidence type="ECO:0000256" key="8">
    <source>
        <dbReference type="ARBA" id="ARBA00022722"/>
    </source>
</evidence>
<dbReference type="InterPro" id="IPR019760">
    <property type="entry name" value="DNA-dir_DNA_pol_A_CS"/>
</dbReference>
<evidence type="ECO:0000256" key="10">
    <source>
        <dbReference type="ARBA" id="ARBA00022801"/>
    </source>
</evidence>
<feature type="domain" description="DNA-directed DNA polymerase family A palm" evidence="19">
    <location>
        <begin position="643"/>
        <end position="851"/>
    </location>
</feature>
<comment type="function">
    <text evidence="17">In addition to polymerase activity, this DNA polymerase exhibits 5'-3' exonuclease activity.</text>
</comment>
<dbReference type="Pfam" id="PF00476">
    <property type="entry name" value="DNA_pol_A"/>
    <property type="match status" value="1"/>
</dbReference>
<evidence type="ECO:0000313" key="20">
    <source>
        <dbReference type="EMBL" id="TNK90985.1"/>
    </source>
</evidence>
<name>A0A5C4TL08_FRUSA</name>
<evidence type="ECO:0000256" key="3">
    <source>
        <dbReference type="ARBA" id="ARBA00012417"/>
    </source>
</evidence>
<evidence type="ECO:0000256" key="11">
    <source>
        <dbReference type="ARBA" id="ARBA00022839"/>
    </source>
</evidence>
<evidence type="ECO:0000256" key="13">
    <source>
        <dbReference type="ARBA" id="ARBA00023125"/>
    </source>
</evidence>
<dbReference type="InterPro" id="IPR020045">
    <property type="entry name" value="DNA_polI_H3TH"/>
</dbReference>
<dbReference type="InterPro" id="IPR001098">
    <property type="entry name" value="DNA-dir_DNA_pol_A_palm_dom"/>
</dbReference>
<dbReference type="PANTHER" id="PTHR10133:SF27">
    <property type="entry name" value="DNA POLYMERASE NU"/>
    <property type="match status" value="1"/>
</dbReference>
<dbReference type="InterPro" id="IPR043502">
    <property type="entry name" value="DNA/RNA_pol_sf"/>
</dbReference>
<dbReference type="InterPro" id="IPR008918">
    <property type="entry name" value="HhH2"/>
</dbReference>
<protein>
    <recommendedName>
        <fullName evidence="4 16">DNA polymerase I</fullName>
        <ecNumber evidence="3 16">2.7.7.7</ecNumber>
    </recommendedName>
</protein>
<dbReference type="InterPro" id="IPR012337">
    <property type="entry name" value="RNaseH-like_sf"/>
</dbReference>
<dbReference type="InterPro" id="IPR054690">
    <property type="entry name" value="DNA_polI_exonuclease"/>
</dbReference>
<dbReference type="SMART" id="SM00475">
    <property type="entry name" value="53EXOc"/>
    <property type="match status" value="1"/>
</dbReference>
<comment type="subunit">
    <text evidence="2 17">Single-chain monomer with multiple functions.</text>
</comment>
<dbReference type="FunFam" id="3.40.50.1010:FF:000001">
    <property type="entry name" value="DNA polymerase I"/>
    <property type="match status" value="1"/>
</dbReference>
<evidence type="ECO:0000256" key="6">
    <source>
        <dbReference type="ARBA" id="ARBA00022695"/>
    </source>
</evidence>
<dbReference type="RefSeq" id="WP_103450487.1">
    <property type="nucleotide sequence ID" value="NZ_JARBEY010000002.1"/>
</dbReference>
<keyword evidence="7 17" id="KW-0235">DNA replication</keyword>
<keyword evidence="8" id="KW-0540">Nuclease</keyword>
<dbReference type="Proteomes" id="UP000313312">
    <property type="component" value="Unassembled WGS sequence"/>
</dbReference>
<dbReference type="SMART" id="SM00279">
    <property type="entry name" value="HhH2"/>
    <property type="match status" value="1"/>
</dbReference>
<dbReference type="CDD" id="cd09898">
    <property type="entry name" value="H3TH_53EXO"/>
    <property type="match status" value="1"/>
</dbReference>
<evidence type="ECO:0000259" key="19">
    <source>
        <dbReference type="SMART" id="SM00482"/>
    </source>
</evidence>
<dbReference type="CDD" id="cd06140">
    <property type="entry name" value="DNA_polA_I_Bacillus_like_exo"/>
    <property type="match status" value="1"/>
</dbReference>
<dbReference type="EC" id="2.7.7.7" evidence="3 16"/>
<keyword evidence="14 17" id="KW-0234">DNA repair</keyword>
<proteinExistence type="inferred from homology"/>
<dbReference type="Gene3D" id="3.40.50.1010">
    <property type="entry name" value="5'-nuclease"/>
    <property type="match status" value="1"/>
</dbReference>
<evidence type="ECO:0000259" key="18">
    <source>
        <dbReference type="SMART" id="SM00475"/>
    </source>
</evidence>
<dbReference type="FunFam" id="1.10.150.20:FF:000003">
    <property type="entry name" value="DNA polymerase I"/>
    <property type="match status" value="1"/>
</dbReference>
<dbReference type="CDD" id="cd09859">
    <property type="entry name" value="PIN_53EXO"/>
    <property type="match status" value="1"/>
</dbReference>
<dbReference type="InterPro" id="IPR018320">
    <property type="entry name" value="DNA_polymerase_1"/>
</dbReference>
<keyword evidence="10 17" id="KW-0378">Hydrolase</keyword>
<dbReference type="FunFam" id="1.10.150.20:FF:000002">
    <property type="entry name" value="DNA polymerase I"/>
    <property type="match status" value="1"/>
</dbReference>
<dbReference type="GO" id="GO:0008409">
    <property type="term" value="F:5'-3' exonuclease activity"/>
    <property type="evidence" value="ECO:0007669"/>
    <property type="project" value="UniProtKB-UniRule"/>
</dbReference>
<dbReference type="PRINTS" id="PR00868">
    <property type="entry name" value="DNAPOLI"/>
</dbReference>
<dbReference type="Gene3D" id="1.20.1060.10">
    <property type="entry name" value="Taq DNA Polymerase, Chain T, domain 4"/>
    <property type="match status" value="1"/>
</dbReference>
<dbReference type="SUPFAM" id="SSF47807">
    <property type="entry name" value="5' to 3' exonuclease, C-terminal subdomain"/>
    <property type="match status" value="1"/>
</dbReference>
<dbReference type="GO" id="GO:0006302">
    <property type="term" value="P:double-strand break repair"/>
    <property type="evidence" value="ECO:0007669"/>
    <property type="project" value="TreeGrafter"/>
</dbReference>
<comment type="caution">
    <text evidence="20">The sequence shown here is derived from an EMBL/GenBank/DDBJ whole genome shotgun (WGS) entry which is preliminary data.</text>
</comment>
<evidence type="ECO:0000256" key="7">
    <source>
        <dbReference type="ARBA" id="ARBA00022705"/>
    </source>
</evidence>
<dbReference type="SUPFAM" id="SSF56672">
    <property type="entry name" value="DNA/RNA polymerases"/>
    <property type="match status" value="1"/>
</dbReference>
<sequence length="899" mass="101936">MTEKKLLLIDGNSLTYKAFFALYTSMDRFTSPDGLHTSAVYGFNRMLNDILADIKPTTVLAAFDAGKKTFRTKMYSDYKAGRAKMPDELREQFPYVMDLLKARGIKTYELKDYEADDIIGTTAKIAEKEGYHVDIITGDRDLTQLCSEKTTVKVSKKGVSDLEDYTPTYVKKNMGINPEQIIDIKGLQGDTSDNYPGVEKVGPKTAIKLIKQYGTVQGLYDHIDEITAKKLKEHLVNDEKQAFLSKKLATIDTNAPIDIKLADLIYKGPQEPELSDFYKKMGFKSFLNSSNNADNQLGTSKIELPEVEFTELSKENLDEVNSLGNEITFNLETINPNYHTAEQLGFVIGNEKKWFVSRDMSLLSDKRIKQILENSEINKNIFDTKAQIVGLHRNEIGFQGVDFDMLLVSYLINTLNNEDDIGEVANRHGYFGVLSDEEVYGKGKSLQIPDNHELFEHMVRKALAISTLKKQMLEKLKEHQQDDLYRDLELPLARVLSAMEIQGISVNQDKLEELKSKFTERVSEYKQKIYQEAGEEFNIGSPKQLGIVLFEKMGLPVIKKTKTGYSTAVDVLEQLAPDHSIIENILNYRQLTKLISTYLDGIKADITDDGKVHTRYLQTLTQTGRLSSVDPNLQNIPVRTEEGRKVREAFVPSHKGWKLFSSDYSQIELRVLAAISGDKNMREAFESGEDIHAATARRIFELDKDAVITPTLRRQAKAVNFGIVYGISSFGLAHNTGISNGDAKRFIDKYFNEYPGVKQYMEDSVKFAKEHGYVETISNRRRYIPEIQSKRFQQRQFAERIAMNSPIQGSAADIIKAAMIKMQSVLKEKGLQAKMLLQIHDELIFEAPETEIPVLEKLVPQVMDSIMKTDKLLSNSTVDFNVPLKVESHSGSDWYNIKK</sequence>
<dbReference type="GO" id="GO:0003887">
    <property type="term" value="F:DNA-directed DNA polymerase activity"/>
    <property type="evidence" value="ECO:0007669"/>
    <property type="project" value="UniProtKB-UniRule"/>
</dbReference>
<reference evidence="20 21" key="1">
    <citation type="submission" date="2018-05" db="EMBL/GenBank/DDBJ databases">
        <title>Lactobacillus sanfranciscensis Ah4 draft denome sequence.</title>
        <authorList>
            <person name="Zhang G."/>
        </authorList>
    </citation>
    <scope>NUCLEOTIDE SEQUENCE [LARGE SCALE GENOMIC DNA]</scope>
    <source>
        <strain evidence="20 21">Ah4</strain>
    </source>
</reference>
<comment type="catalytic activity">
    <reaction evidence="15 17">
        <text>DNA(n) + a 2'-deoxyribonucleoside 5'-triphosphate = DNA(n+1) + diphosphate</text>
        <dbReference type="Rhea" id="RHEA:22508"/>
        <dbReference type="Rhea" id="RHEA-COMP:17339"/>
        <dbReference type="Rhea" id="RHEA-COMP:17340"/>
        <dbReference type="ChEBI" id="CHEBI:33019"/>
        <dbReference type="ChEBI" id="CHEBI:61560"/>
        <dbReference type="ChEBI" id="CHEBI:173112"/>
        <dbReference type="EC" id="2.7.7.7"/>
    </reaction>
</comment>
<dbReference type="Pfam" id="PF01367">
    <property type="entry name" value="5_3_exonuc"/>
    <property type="match status" value="1"/>
</dbReference>
<dbReference type="PANTHER" id="PTHR10133">
    <property type="entry name" value="DNA POLYMERASE I"/>
    <property type="match status" value="1"/>
</dbReference>
<evidence type="ECO:0000256" key="5">
    <source>
        <dbReference type="ARBA" id="ARBA00022679"/>
    </source>
</evidence>
<keyword evidence="5 17" id="KW-0808">Transferase</keyword>
<evidence type="ECO:0000256" key="2">
    <source>
        <dbReference type="ARBA" id="ARBA00011541"/>
    </source>
</evidence>
<keyword evidence="13 17" id="KW-0238">DNA-binding</keyword>
<dbReference type="SUPFAM" id="SSF88723">
    <property type="entry name" value="PIN domain-like"/>
    <property type="match status" value="1"/>
</dbReference>
<dbReference type="SMART" id="SM00482">
    <property type="entry name" value="POLAc"/>
    <property type="match status" value="1"/>
</dbReference>
<dbReference type="CDD" id="cd08637">
    <property type="entry name" value="DNA_pol_A_pol_I_C"/>
    <property type="match status" value="1"/>
</dbReference>
<evidence type="ECO:0000256" key="1">
    <source>
        <dbReference type="ARBA" id="ARBA00007705"/>
    </source>
</evidence>
<dbReference type="Gene3D" id="3.30.70.370">
    <property type="match status" value="1"/>
</dbReference>
<dbReference type="NCBIfam" id="TIGR00593">
    <property type="entry name" value="pola"/>
    <property type="match status" value="1"/>
</dbReference>
<comment type="similarity">
    <text evidence="1 17">Belongs to the DNA polymerase type-A family.</text>
</comment>
<dbReference type="InterPro" id="IPR029060">
    <property type="entry name" value="PIN-like_dom_sf"/>
</dbReference>
<dbReference type="NCBIfam" id="NF004397">
    <property type="entry name" value="PRK05755.1"/>
    <property type="match status" value="1"/>
</dbReference>
<feature type="domain" description="5'-3' exonuclease" evidence="18">
    <location>
        <begin position="4"/>
        <end position="267"/>
    </location>
</feature>
<evidence type="ECO:0000256" key="14">
    <source>
        <dbReference type="ARBA" id="ARBA00023204"/>
    </source>
</evidence>
<evidence type="ECO:0000313" key="21">
    <source>
        <dbReference type="Proteomes" id="UP000313312"/>
    </source>
</evidence>
<evidence type="ECO:0000256" key="4">
    <source>
        <dbReference type="ARBA" id="ARBA00020311"/>
    </source>
</evidence>
<organism evidence="20 21">
    <name type="scientific">Fructilactobacillus sanfranciscensis</name>
    <name type="common">Lactobacillus sanfranciscensis</name>
    <dbReference type="NCBI Taxonomy" id="1625"/>
    <lineage>
        <taxon>Bacteria</taxon>
        <taxon>Bacillati</taxon>
        <taxon>Bacillota</taxon>
        <taxon>Bacilli</taxon>
        <taxon>Lactobacillales</taxon>
        <taxon>Lactobacillaceae</taxon>
        <taxon>Fructilactobacillus</taxon>
    </lineage>
</organism>
<evidence type="ECO:0000256" key="16">
    <source>
        <dbReference type="NCBIfam" id="TIGR00593"/>
    </source>
</evidence>
<evidence type="ECO:0000256" key="15">
    <source>
        <dbReference type="ARBA" id="ARBA00049244"/>
    </source>
</evidence>
<dbReference type="InterPro" id="IPR036397">
    <property type="entry name" value="RNaseH_sf"/>
</dbReference>
<dbReference type="SUPFAM" id="SSF53098">
    <property type="entry name" value="Ribonuclease H-like"/>
    <property type="match status" value="1"/>
</dbReference>
<dbReference type="EMBL" id="QFCR01000002">
    <property type="protein sequence ID" value="TNK90985.1"/>
    <property type="molecule type" value="Genomic_DNA"/>
</dbReference>
<dbReference type="InterPro" id="IPR020046">
    <property type="entry name" value="5-3_exonucl_a-hlix_arch_N"/>
</dbReference>
<accession>A0A5C4TL08</accession>
<dbReference type="Pfam" id="PF22619">
    <property type="entry name" value="DNA_polI_exo1"/>
    <property type="match status" value="1"/>
</dbReference>
<dbReference type="GO" id="GO:0003677">
    <property type="term" value="F:DNA binding"/>
    <property type="evidence" value="ECO:0007669"/>
    <property type="project" value="UniProtKB-UniRule"/>
</dbReference>
<evidence type="ECO:0000256" key="9">
    <source>
        <dbReference type="ARBA" id="ARBA00022763"/>
    </source>
</evidence>
<dbReference type="InterPro" id="IPR002421">
    <property type="entry name" value="5-3_exonuclease"/>
</dbReference>
<dbReference type="Gene3D" id="3.30.420.10">
    <property type="entry name" value="Ribonuclease H-like superfamily/Ribonuclease H"/>
    <property type="match status" value="1"/>
</dbReference>
<keyword evidence="11 17" id="KW-0269">Exonuclease</keyword>
<evidence type="ECO:0000256" key="17">
    <source>
        <dbReference type="RuleBase" id="RU004460"/>
    </source>
</evidence>
<evidence type="ECO:0000256" key="12">
    <source>
        <dbReference type="ARBA" id="ARBA00022932"/>
    </source>
</evidence>
<dbReference type="Gene3D" id="1.10.150.20">
    <property type="entry name" value="5' to 3' exonuclease, C-terminal subdomain"/>
    <property type="match status" value="2"/>
</dbReference>
<dbReference type="GO" id="GO:0006261">
    <property type="term" value="P:DNA-templated DNA replication"/>
    <property type="evidence" value="ECO:0007669"/>
    <property type="project" value="UniProtKB-UniRule"/>
</dbReference>
<dbReference type="AlphaFoldDB" id="A0A5C4TL08"/>
<gene>
    <name evidence="17" type="primary">polA</name>
    <name evidence="20" type="ORF">DID87_01180</name>
</gene>
<dbReference type="Pfam" id="PF02739">
    <property type="entry name" value="5_3_exonuc_N"/>
    <property type="match status" value="1"/>
</dbReference>
<keyword evidence="9 17" id="KW-0227">DNA damage</keyword>
<keyword evidence="12 17" id="KW-0239">DNA-directed DNA polymerase</keyword>
<dbReference type="FunFam" id="1.20.1060.10:FF:000001">
    <property type="entry name" value="DNA polymerase I"/>
    <property type="match status" value="1"/>
</dbReference>
<dbReference type="InterPro" id="IPR002298">
    <property type="entry name" value="DNA_polymerase_A"/>
</dbReference>
<keyword evidence="6 17" id="KW-0548">Nucleotidyltransferase</keyword>
<dbReference type="InterPro" id="IPR036279">
    <property type="entry name" value="5-3_exonuclease_C_sf"/>
</dbReference>